<dbReference type="EMBL" id="KI913120">
    <property type="protein sequence ID" value="ETV83882.1"/>
    <property type="molecule type" value="Genomic_DNA"/>
</dbReference>
<dbReference type="GeneID" id="20806474"/>
<dbReference type="Gene3D" id="1.10.10.60">
    <property type="entry name" value="Homeodomain-like"/>
    <property type="match status" value="1"/>
</dbReference>
<dbReference type="PANTHER" id="PTHR19303">
    <property type="entry name" value="TRANSPOSON"/>
    <property type="match status" value="1"/>
</dbReference>
<dbReference type="InterPro" id="IPR006600">
    <property type="entry name" value="HTH_CenpB_DNA-bd_dom"/>
</dbReference>
<evidence type="ECO:0000259" key="2">
    <source>
        <dbReference type="PROSITE" id="PS51253"/>
    </source>
</evidence>
<name>W4GW25_APHAT</name>
<dbReference type="EMBL" id="KI913120">
    <property type="protein sequence ID" value="ETV83885.1"/>
    <property type="molecule type" value="Genomic_DNA"/>
</dbReference>
<gene>
    <name evidence="3" type="ORF">H257_04478</name>
    <name evidence="4" type="ORF">H257_04481</name>
</gene>
<accession>W4GW25</accession>
<evidence type="ECO:0000313" key="4">
    <source>
        <dbReference type="EMBL" id="ETV83885.1"/>
    </source>
</evidence>
<reference evidence="3" key="1">
    <citation type="submission" date="2013-12" db="EMBL/GenBank/DDBJ databases">
        <title>The Genome Sequence of Aphanomyces astaci APO3.</title>
        <authorList>
            <consortium name="The Broad Institute Genomics Platform"/>
            <person name="Russ C."/>
            <person name="Tyler B."/>
            <person name="van West P."/>
            <person name="Dieguez-Uribeondo J."/>
            <person name="Young S.K."/>
            <person name="Zeng Q."/>
            <person name="Gargeya S."/>
            <person name="Fitzgerald M."/>
            <person name="Abouelleil A."/>
            <person name="Alvarado L."/>
            <person name="Chapman S.B."/>
            <person name="Gainer-Dewar J."/>
            <person name="Goldberg J."/>
            <person name="Griggs A."/>
            <person name="Gujja S."/>
            <person name="Hansen M."/>
            <person name="Howarth C."/>
            <person name="Imamovic A."/>
            <person name="Ireland A."/>
            <person name="Larimer J."/>
            <person name="McCowan C."/>
            <person name="Murphy C."/>
            <person name="Pearson M."/>
            <person name="Poon T.W."/>
            <person name="Priest M."/>
            <person name="Roberts A."/>
            <person name="Saif S."/>
            <person name="Shea T."/>
            <person name="Sykes S."/>
            <person name="Wortman J."/>
            <person name="Nusbaum C."/>
            <person name="Birren B."/>
        </authorList>
    </citation>
    <scope>NUCLEOTIDE SEQUENCE [LARGE SCALE GENOMIC DNA]</scope>
    <source>
        <strain evidence="3">APO3</strain>
    </source>
</reference>
<protein>
    <recommendedName>
        <fullName evidence="2">HTH CENPB-type domain-containing protein</fullName>
    </recommendedName>
</protein>
<dbReference type="VEuPathDB" id="FungiDB:H257_04481"/>
<evidence type="ECO:0000313" key="3">
    <source>
        <dbReference type="EMBL" id="ETV83882.1"/>
    </source>
</evidence>
<dbReference type="InterPro" id="IPR050863">
    <property type="entry name" value="CenT-Element_Derived"/>
</dbReference>
<dbReference type="SUPFAM" id="SSF46689">
    <property type="entry name" value="Homeodomain-like"/>
    <property type="match status" value="1"/>
</dbReference>
<dbReference type="PANTHER" id="PTHR19303:SF57">
    <property type="entry name" value="HTH CENPB-TYPE DOMAIN-CONTAINING PROTEIN"/>
    <property type="match status" value="1"/>
</dbReference>
<dbReference type="GeneID" id="20806477"/>
<dbReference type="InterPro" id="IPR004875">
    <property type="entry name" value="DDE_SF_endonuclease_dom"/>
</dbReference>
<dbReference type="Pfam" id="PF03184">
    <property type="entry name" value="DDE_1"/>
    <property type="match status" value="1"/>
</dbReference>
<dbReference type="RefSeq" id="XP_009827315.1">
    <property type="nucleotide sequence ID" value="XM_009829013.1"/>
</dbReference>
<feature type="domain" description="HTH CENPB-type" evidence="2">
    <location>
        <begin position="101"/>
        <end position="174"/>
    </location>
</feature>
<dbReference type="OrthoDB" id="124165at2759"/>
<dbReference type="InterPro" id="IPR009057">
    <property type="entry name" value="Homeodomain-like_sf"/>
</dbReference>
<dbReference type="GO" id="GO:0005634">
    <property type="term" value="C:nucleus"/>
    <property type="evidence" value="ECO:0007669"/>
    <property type="project" value="TreeGrafter"/>
</dbReference>
<dbReference type="GO" id="GO:0003677">
    <property type="term" value="F:DNA binding"/>
    <property type="evidence" value="ECO:0007669"/>
    <property type="project" value="UniProtKB-KW"/>
</dbReference>
<organism evidence="3">
    <name type="scientific">Aphanomyces astaci</name>
    <name type="common">Crayfish plague agent</name>
    <dbReference type="NCBI Taxonomy" id="112090"/>
    <lineage>
        <taxon>Eukaryota</taxon>
        <taxon>Sar</taxon>
        <taxon>Stramenopiles</taxon>
        <taxon>Oomycota</taxon>
        <taxon>Saprolegniomycetes</taxon>
        <taxon>Saprolegniales</taxon>
        <taxon>Verrucalvaceae</taxon>
        <taxon>Aphanomyces</taxon>
    </lineage>
</organism>
<sequence length="396" mass="45411">MAPPSTKAPHRKAIGRPVVKNCRRNGPPQHRRHYFSYAKQLHIINWRKQHSMDSALDTFFWGAEGIARSSAFKRVLRWEHNRPHITKMANIPATTTQNICRPAGCATTLSSEYEEQIPQWVCDMRSEGIPVSKFLLQCKALEVAKDLGLTDNRFKESPSWISGFIKQRGEAALAAFSNRIRQLVQTEAIDDIYNADQTGINFEYIPKHAIDRCGANTGWIRCSGHEKDRMTAMLLADNKGTKYPMFLVLKSRAPKVKATVVENLTKRNGFGPVVCPEVEELHERHASRLYGNRISQYYFGYRKDKNMKKILLLWDDFSTHFSDDVVACAESLDVLLEKNPPTFKRVCQPADVAWMKPLKASMRLRWVTYLRHEIQNQDRSSATFIQVATTVSRQSR</sequence>
<dbReference type="PROSITE" id="PS51253">
    <property type="entry name" value="HTH_CENPB"/>
    <property type="match status" value="1"/>
</dbReference>
<dbReference type="VEuPathDB" id="FungiDB:H257_04478"/>
<proteinExistence type="predicted"/>
<evidence type="ECO:0000256" key="1">
    <source>
        <dbReference type="ARBA" id="ARBA00023125"/>
    </source>
</evidence>
<dbReference type="Pfam" id="PF03221">
    <property type="entry name" value="HTH_Tnp_Tc5"/>
    <property type="match status" value="1"/>
</dbReference>
<keyword evidence="1" id="KW-0238">DNA-binding</keyword>
<dbReference type="RefSeq" id="XP_009827312.1">
    <property type="nucleotide sequence ID" value="XM_009829010.1"/>
</dbReference>
<dbReference type="AlphaFoldDB" id="W4GW25"/>